<keyword evidence="4 10" id="KW-0808">Transferase</keyword>
<evidence type="ECO:0000256" key="1">
    <source>
        <dbReference type="ARBA" id="ARBA00001933"/>
    </source>
</evidence>
<keyword evidence="8" id="KW-0411">Iron-sulfur</keyword>
<evidence type="ECO:0000256" key="5">
    <source>
        <dbReference type="ARBA" id="ARBA00022723"/>
    </source>
</evidence>
<dbReference type="InterPro" id="IPR020578">
    <property type="entry name" value="Aminotrans_V_PyrdxlP_BS"/>
</dbReference>
<dbReference type="EC" id="2.8.1.7" evidence="3"/>
<dbReference type="InterPro" id="IPR016454">
    <property type="entry name" value="Cysteine_dSase"/>
</dbReference>
<dbReference type="InterPro" id="IPR015421">
    <property type="entry name" value="PyrdxlP-dep_Trfase_major"/>
</dbReference>
<protein>
    <recommendedName>
        <fullName evidence="3">cysteine desulfurase</fullName>
        <ecNumber evidence="3">2.8.1.7</ecNumber>
    </recommendedName>
</protein>
<evidence type="ECO:0000256" key="2">
    <source>
        <dbReference type="ARBA" id="ARBA00006490"/>
    </source>
</evidence>
<reference evidence="10" key="1">
    <citation type="submission" date="2018-06" db="EMBL/GenBank/DDBJ databases">
        <authorList>
            <person name="Zhirakovskaya E."/>
        </authorList>
    </citation>
    <scope>NUCLEOTIDE SEQUENCE</scope>
</reference>
<dbReference type="GO" id="GO:0051536">
    <property type="term" value="F:iron-sulfur cluster binding"/>
    <property type="evidence" value="ECO:0007669"/>
    <property type="project" value="UniProtKB-KW"/>
</dbReference>
<proteinExistence type="inferred from homology"/>
<evidence type="ECO:0000259" key="9">
    <source>
        <dbReference type="Pfam" id="PF00266"/>
    </source>
</evidence>
<comment type="similarity">
    <text evidence="2">Belongs to the class-V pyridoxal-phosphate-dependent aminotransferase family. NifS/IscS subfamily.</text>
</comment>
<keyword evidence="5" id="KW-0479">Metal-binding</keyword>
<name>A0A3B0WUD5_9ZZZZ</name>
<dbReference type="SUPFAM" id="SSF53383">
    <property type="entry name" value="PLP-dependent transferases"/>
    <property type="match status" value="1"/>
</dbReference>
<evidence type="ECO:0000256" key="4">
    <source>
        <dbReference type="ARBA" id="ARBA00022679"/>
    </source>
</evidence>
<dbReference type="GO" id="GO:0046872">
    <property type="term" value="F:metal ion binding"/>
    <property type="evidence" value="ECO:0007669"/>
    <property type="project" value="UniProtKB-KW"/>
</dbReference>
<evidence type="ECO:0000256" key="6">
    <source>
        <dbReference type="ARBA" id="ARBA00022898"/>
    </source>
</evidence>
<dbReference type="Gene3D" id="3.90.1150.10">
    <property type="entry name" value="Aspartate Aminotransferase, domain 1"/>
    <property type="match status" value="1"/>
</dbReference>
<dbReference type="Gene3D" id="1.10.260.50">
    <property type="match status" value="1"/>
</dbReference>
<dbReference type="PROSITE" id="PS00595">
    <property type="entry name" value="AA_TRANSFER_CLASS_5"/>
    <property type="match status" value="1"/>
</dbReference>
<dbReference type="AlphaFoldDB" id="A0A3B0WUD5"/>
<comment type="cofactor">
    <cofactor evidence="1">
        <name>pyridoxal 5'-phosphate</name>
        <dbReference type="ChEBI" id="CHEBI:597326"/>
    </cofactor>
</comment>
<organism evidence="10">
    <name type="scientific">hydrothermal vent metagenome</name>
    <dbReference type="NCBI Taxonomy" id="652676"/>
    <lineage>
        <taxon>unclassified sequences</taxon>
        <taxon>metagenomes</taxon>
        <taxon>ecological metagenomes</taxon>
    </lineage>
</organism>
<feature type="domain" description="Aminotransferase class V" evidence="9">
    <location>
        <begin position="3"/>
        <end position="367"/>
    </location>
</feature>
<gene>
    <name evidence="10" type="ORF">MNBD_GAMMA05-761</name>
</gene>
<evidence type="ECO:0000256" key="7">
    <source>
        <dbReference type="ARBA" id="ARBA00023004"/>
    </source>
</evidence>
<sequence>MAVYLDNNATTALDEEVLEAMLPYMGQVTGNPSSVHRFGRLQKDAIEQARESVAQLAGARAEQVIFTSGGTESNNLLLNGFSRQQRQQGRSGRIAISAIEHMSLIEPAQHLSLPVDSIAVDKYGRVNMEDVEQVMHEQTALISIMSANNETGVIQDLAPIIKFADGYSGQYECFVHSDASQAAGKISLHFIESGLHAMTISAHKLYGPVGAGALIVDKRLPLAKLQFGGSQEKNLRAGTENVPAIVGFGKAAELAGALLAQSSSHTRSLRDALEQGLKKLKAVSIFAETVERLPNTVQFGVAGFDGETLLMQLDRKAIAVSSGSACTSGKTEASHVLKAMKIDDDLARAAIRVSFGKNNTMSDVETLLTALNDIIEINRCSAVMMAASV</sequence>
<evidence type="ECO:0000256" key="3">
    <source>
        <dbReference type="ARBA" id="ARBA00012239"/>
    </source>
</evidence>
<dbReference type="InterPro" id="IPR015424">
    <property type="entry name" value="PyrdxlP-dep_Trfase"/>
</dbReference>
<dbReference type="PIRSF" id="PIRSF005572">
    <property type="entry name" value="NifS"/>
    <property type="match status" value="1"/>
</dbReference>
<dbReference type="PANTHER" id="PTHR11601">
    <property type="entry name" value="CYSTEINE DESULFURYLASE FAMILY MEMBER"/>
    <property type="match status" value="1"/>
</dbReference>
<dbReference type="EMBL" id="UOFE01000039">
    <property type="protein sequence ID" value="VAW54267.1"/>
    <property type="molecule type" value="Genomic_DNA"/>
</dbReference>
<keyword evidence="6" id="KW-0663">Pyridoxal phosphate</keyword>
<evidence type="ECO:0000256" key="8">
    <source>
        <dbReference type="ARBA" id="ARBA00023014"/>
    </source>
</evidence>
<dbReference type="GO" id="GO:0031071">
    <property type="term" value="F:cysteine desulfurase activity"/>
    <property type="evidence" value="ECO:0007669"/>
    <property type="project" value="UniProtKB-EC"/>
</dbReference>
<keyword evidence="7" id="KW-0408">Iron</keyword>
<dbReference type="InterPro" id="IPR015422">
    <property type="entry name" value="PyrdxlP-dep_Trfase_small"/>
</dbReference>
<dbReference type="Pfam" id="PF00266">
    <property type="entry name" value="Aminotran_5"/>
    <property type="match status" value="1"/>
</dbReference>
<evidence type="ECO:0000313" key="10">
    <source>
        <dbReference type="EMBL" id="VAW54267.1"/>
    </source>
</evidence>
<accession>A0A3B0WUD5</accession>
<dbReference type="PANTHER" id="PTHR11601:SF34">
    <property type="entry name" value="CYSTEINE DESULFURASE"/>
    <property type="match status" value="1"/>
</dbReference>
<dbReference type="InterPro" id="IPR000192">
    <property type="entry name" value="Aminotrans_V_dom"/>
</dbReference>
<dbReference type="Gene3D" id="3.40.640.10">
    <property type="entry name" value="Type I PLP-dependent aspartate aminotransferase-like (Major domain)"/>
    <property type="match status" value="1"/>
</dbReference>